<evidence type="ECO:0000313" key="1">
    <source>
        <dbReference type="EMBL" id="KIM56439.1"/>
    </source>
</evidence>
<protein>
    <submittedName>
        <fullName evidence="1">Uncharacterized protein</fullName>
    </submittedName>
</protein>
<evidence type="ECO:0000313" key="2">
    <source>
        <dbReference type="Proteomes" id="UP000053989"/>
    </source>
</evidence>
<dbReference type="InParanoid" id="A0A0C3DJC4"/>
<name>A0A0C3DJC4_9AGAM</name>
<accession>A0A0C3DJC4</accession>
<keyword evidence="2" id="KW-1185">Reference proteome</keyword>
<dbReference type="EMBL" id="KN822116">
    <property type="protein sequence ID" value="KIM56439.1"/>
    <property type="molecule type" value="Genomic_DNA"/>
</dbReference>
<reference evidence="2" key="2">
    <citation type="submission" date="2015-01" db="EMBL/GenBank/DDBJ databases">
        <title>Evolutionary Origins and Diversification of the Mycorrhizal Mutualists.</title>
        <authorList>
            <consortium name="DOE Joint Genome Institute"/>
            <consortium name="Mycorrhizal Genomics Consortium"/>
            <person name="Kohler A."/>
            <person name="Kuo A."/>
            <person name="Nagy L.G."/>
            <person name="Floudas D."/>
            <person name="Copeland A."/>
            <person name="Barry K.W."/>
            <person name="Cichocki N."/>
            <person name="Veneault-Fourrey C."/>
            <person name="LaButti K."/>
            <person name="Lindquist E.A."/>
            <person name="Lipzen A."/>
            <person name="Lundell T."/>
            <person name="Morin E."/>
            <person name="Murat C."/>
            <person name="Riley R."/>
            <person name="Ohm R."/>
            <person name="Sun H."/>
            <person name="Tunlid A."/>
            <person name="Henrissat B."/>
            <person name="Grigoriev I.V."/>
            <person name="Hibbett D.S."/>
            <person name="Martin F."/>
        </authorList>
    </citation>
    <scope>NUCLEOTIDE SEQUENCE [LARGE SCALE GENOMIC DNA]</scope>
    <source>
        <strain evidence="2">Foug A</strain>
    </source>
</reference>
<sequence length="130" mass="14944">PINLFLSSADELFGSITTICHNSKVVKHILWSAFAFKVSNWEHLNDTCSIIADVNNLQQSFSSDTHATLWHVIPALEELQTTWEAKKSTEQYKLYYDTLHHGLQKISKYYSRFDEKPVYILTLGTSSMSE</sequence>
<organism evidence="1 2">
    <name type="scientific">Scleroderma citrinum Foug A</name>
    <dbReference type="NCBI Taxonomy" id="1036808"/>
    <lineage>
        <taxon>Eukaryota</taxon>
        <taxon>Fungi</taxon>
        <taxon>Dikarya</taxon>
        <taxon>Basidiomycota</taxon>
        <taxon>Agaricomycotina</taxon>
        <taxon>Agaricomycetes</taxon>
        <taxon>Agaricomycetidae</taxon>
        <taxon>Boletales</taxon>
        <taxon>Sclerodermatineae</taxon>
        <taxon>Sclerodermataceae</taxon>
        <taxon>Scleroderma</taxon>
    </lineage>
</organism>
<dbReference type="SUPFAM" id="SSF53098">
    <property type="entry name" value="Ribonuclease H-like"/>
    <property type="match status" value="1"/>
</dbReference>
<gene>
    <name evidence="1" type="ORF">SCLCIDRAFT_132574</name>
</gene>
<proteinExistence type="predicted"/>
<dbReference type="InterPro" id="IPR012337">
    <property type="entry name" value="RNaseH-like_sf"/>
</dbReference>
<feature type="non-terminal residue" evidence="1">
    <location>
        <position position="1"/>
    </location>
</feature>
<dbReference type="AlphaFoldDB" id="A0A0C3DJC4"/>
<dbReference type="Proteomes" id="UP000053989">
    <property type="component" value="Unassembled WGS sequence"/>
</dbReference>
<reference evidence="1 2" key="1">
    <citation type="submission" date="2014-04" db="EMBL/GenBank/DDBJ databases">
        <authorList>
            <consortium name="DOE Joint Genome Institute"/>
            <person name="Kuo A."/>
            <person name="Kohler A."/>
            <person name="Nagy L.G."/>
            <person name="Floudas D."/>
            <person name="Copeland A."/>
            <person name="Barry K.W."/>
            <person name="Cichocki N."/>
            <person name="Veneault-Fourrey C."/>
            <person name="LaButti K."/>
            <person name="Lindquist E.A."/>
            <person name="Lipzen A."/>
            <person name="Lundell T."/>
            <person name="Morin E."/>
            <person name="Murat C."/>
            <person name="Sun H."/>
            <person name="Tunlid A."/>
            <person name="Henrissat B."/>
            <person name="Grigoriev I.V."/>
            <person name="Hibbett D.S."/>
            <person name="Martin F."/>
            <person name="Nordberg H.P."/>
            <person name="Cantor M.N."/>
            <person name="Hua S.X."/>
        </authorList>
    </citation>
    <scope>NUCLEOTIDE SEQUENCE [LARGE SCALE GENOMIC DNA]</scope>
    <source>
        <strain evidence="1 2">Foug A</strain>
    </source>
</reference>
<dbReference type="HOGENOM" id="CLU_159699_0_0_1"/>
<dbReference type="OrthoDB" id="3058553at2759"/>